<name>A0A1V0HJW4_9ENTR</name>
<accession>A0A1V0HJW4</accession>
<proteinExistence type="predicted"/>
<evidence type="ECO:0000256" key="2">
    <source>
        <dbReference type="ARBA" id="ARBA00022679"/>
    </source>
</evidence>
<keyword evidence="6" id="KW-1185">Reference proteome</keyword>
<keyword evidence="3" id="KW-0663">Pyridoxal phosphate</keyword>
<evidence type="ECO:0000256" key="1">
    <source>
        <dbReference type="ARBA" id="ARBA00001933"/>
    </source>
</evidence>
<gene>
    <name evidence="5" type="ORF">AOQ87_00150</name>
</gene>
<dbReference type="SUPFAM" id="SSF53383">
    <property type="entry name" value="PLP-dependent transferases"/>
    <property type="match status" value="1"/>
</dbReference>
<dbReference type="InterPro" id="IPR004839">
    <property type="entry name" value="Aminotransferase_I/II_large"/>
</dbReference>
<protein>
    <recommendedName>
        <fullName evidence="4">Aminotransferase class I/classII large domain-containing protein</fullName>
    </recommendedName>
</protein>
<organism evidence="5 6">
    <name type="scientific">Candidatus Riesia pediculischaeffi</name>
    <dbReference type="NCBI Taxonomy" id="428411"/>
    <lineage>
        <taxon>Bacteria</taxon>
        <taxon>Pseudomonadati</taxon>
        <taxon>Pseudomonadota</taxon>
        <taxon>Gammaproteobacteria</taxon>
        <taxon>Enterobacterales</taxon>
        <taxon>Enterobacteriaceae</taxon>
        <taxon>Candidatus Riesia</taxon>
    </lineage>
</organism>
<evidence type="ECO:0000313" key="6">
    <source>
        <dbReference type="Proteomes" id="UP000242793"/>
    </source>
</evidence>
<evidence type="ECO:0000313" key="5">
    <source>
        <dbReference type="EMBL" id="ARC53124.1"/>
    </source>
</evidence>
<dbReference type="GO" id="GO:0030170">
    <property type="term" value="F:pyridoxal phosphate binding"/>
    <property type="evidence" value="ECO:0007669"/>
    <property type="project" value="InterPro"/>
</dbReference>
<dbReference type="GO" id="GO:0009102">
    <property type="term" value="P:biotin biosynthetic process"/>
    <property type="evidence" value="ECO:0007669"/>
    <property type="project" value="TreeGrafter"/>
</dbReference>
<dbReference type="STRING" id="428411.AOQ87_00150"/>
<dbReference type="GO" id="GO:0008710">
    <property type="term" value="F:8-amino-7-oxononanoate synthase activity"/>
    <property type="evidence" value="ECO:0007669"/>
    <property type="project" value="TreeGrafter"/>
</dbReference>
<dbReference type="PANTHER" id="PTHR13693">
    <property type="entry name" value="CLASS II AMINOTRANSFERASE/8-AMINO-7-OXONONANOATE SYNTHASE"/>
    <property type="match status" value="1"/>
</dbReference>
<dbReference type="InterPro" id="IPR050087">
    <property type="entry name" value="AON_synthase_class-II"/>
</dbReference>
<dbReference type="AlphaFoldDB" id="A0A1V0HJW4"/>
<comment type="cofactor">
    <cofactor evidence="1">
        <name>pyridoxal 5'-phosphate</name>
        <dbReference type="ChEBI" id="CHEBI:597326"/>
    </cofactor>
</comment>
<dbReference type="KEGG" id="rped:AOQ87_00150"/>
<dbReference type="InterPro" id="IPR015424">
    <property type="entry name" value="PyrdxlP-dep_Trfase"/>
</dbReference>
<dbReference type="PANTHER" id="PTHR13693:SF100">
    <property type="entry name" value="8-AMINO-7-OXONONANOATE SYNTHASE"/>
    <property type="match status" value="1"/>
</dbReference>
<dbReference type="Proteomes" id="UP000242793">
    <property type="component" value="Chromosome"/>
</dbReference>
<feature type="domain" description="Aminotransferase class I/classII large" evidence="4">
    <location>
        <begin position="61"/>
        <end position="398"/>
    </location>
</feature>
<dbReference type="InterPro" id="IPR015421">
    <property type="entry name" value="PyrdxlP-dep_Trfase_major"/>
</dbReference>
<keyword evidence="2" id="KW-0808">Transferase</keyword>
<dbReference type="Gene3D" id="3.90.1150.10">
    <property type="entry name" value="Aspartate Aminotransferase, domain 1"/>
    <property type="match status" value="1"/>
</dbReference>
<evidence type="ECO:0000259" key="4">
    <source>
        <dbReference type="Pfam" id="PF00155"/>
    </source>
</evidence>
<dbReference type="Pfam" id="PF00155">
    <property type="entry name" value="Aminotran_1_2"/>
    <property type="match status" value="1"/>
</dbReference>
<reference evidence="5 6" key="1">
    <citation type="submission" date="2015-10" db="EMBL/GenBank/DDBJ databases">
        <title>Survey of human and primate louse endosymbionts.</title>
        <authorList>
            <person name="Boyd B.M."/>
        </authorList>
    </citation>
    <scope>NUCLEOTIDE SEQUENCE [LARGE SCALE GENOMIC DNA]</scope>
    <source>
        <strain evidence="5 6">PTSK</strain>
    </source>
</reference>
<dbReference type="EMBL" id="CP012839">
    <property type="protein sequence ID" value="ARC53124.1"/>
    <property type="molecule type" value="Genomic_DNA"/>
</dbReference>
<dbReference type="Gene3D" id="3.40.640.10">
    <property type="entry name" value="Type I PLP-dependent aspartate aminotransferase-like (Major domain)"/>
    <property type="match status" value="1"/>
</dbReference>
<evidence type="ECO:0000256" key="3">
    <source>
        <dbReference type="ARBA" id="ARBA00022898"/>
    </source>
</evidence>
<dbReference type="InterPro" id="IPR015422">
    <property type="entry name" value="PyrdxlP-dep_Trfase_small"/>
</dbReference>
<sequence>MTNPYPQKKNYVLKISMTHIHNSWKFFLKRSIYLRKRRNIWRNRFVIRQNDPTKITFNDKEYVSFSSNDYLGLSFNKDIKRSWKIGLDRYGNGSSSSGHIVGYSEEHELLERRLSLWLGYEEALLFGSGYSANQSIVFSLMKRKDSIFADKKSHASFVEAAAFSRSTFKRFVHNSADSLQTLLQKFYGDKNLIFTEGIFSMDGNFSKLKMIHEVSQKYDSYLMVDDAHGIGVFGEGGRGSCDMFQIRPEILMIGFGKAFGICGSAILCSGDMKDYLLNYSKNLIYSTMMPASQAFALLESLRQVKKSDHLRKKLRRNIEFFKEMTKRYKIPFLHELSKSGIQPIIVGNDQKCIELSEFLFKRNIWTQAIFPPTVPFGTSRIRIVITACHDVVDIEKLVLSLKEFFDQNEYEQ</sequence>